<keyword evidence="1" id="KW-0472">Membrane</keyword>
<name>A0A1I6HVP8_9EURY</name>
<dbReference type="InterPro" id="IPR055943">
    <property type="entry name" value="DUF7521"/>
</dbReference>
<feature type="transmembrane region" description="Helical" evidence="1">
    <location>
        <begin position="37"/>
        <end position="54"/>
    </location>
</feature>
<gene>
    <name evidence="2" type="ORF">SAMN04487947_2565</name>
</gene>
<evidence type="ECO:0000256" key="1">
    <source>
        <dbReference type="SAM" id="Phobius"/>
    </source>
</evidence>
<keyword evidence="3" id="KW-1185">Reference proteome</keyword>
<reference evidence="3" key="1">
    <citation type="submission" date="2016-10" db="EMBL/GenBank/DDBJ databases">
        <authorList>
            <person name="Varghese N."/>
            <person name="Submissions S."/>
        </authorList>
    </citation>
    <scope>NUCLEOTIDE SEQUENCE [LARGE SCALE GENOMIC DNA]</scope>
    <source>
        <strain evidence="3">CGMCC 1.7736</strain>
    </source>
</reference>
<dbReference type="STRING" id="553469.SAMN04487947_2565"/>
<dbReference type="Pfam" id="PF24365">
    <property type="entry name" value="DUF7521"/>
    <property type="match status" value="1"/>
</dbReference>
<dbReference type="EMBL" id="FOYT01000002">
    <property type="protein sequence ID" value="SFR58521.1"/>
    <property type="molecule type" value="Genomic_DNA"/>
</dbReference>
<proteinExistence type="predicted"/>
<protein>
    <submittedName>
        <fullName evidence="2">Uncharacterized protein</fullName>
    </submittedName>
</protein>
<keyword evidence="1" id="KW-0812">Transmembrane</keyword>
<evidence type="ECO:0000313" key="3">
    <source>
        <dbReference type="Proteomes" id="UP000198531"/>
    </source>
</evidence>
<dbReference type="RefSeq" id="WP_089808198.1">
    <property type="nucleotide sequence ID" value="NZ_FOYT01000002.1"/>
</dbReference>
<evidence type="ECO:0000313" key="2">
    <source>
        <dbReference type="EMBL" id="SFR58521.1"/>
    </source>
</evidence>
<organism evidence="2 3">
    <name type="scientific">Halogeometricum rufum</name>
    <dbReference type="NCBI Taxonomy" id="553469"/>
    <lineage>
        <taxon>Archaea</taxon>
        <taxon>Methanobacteriati</taxon>
        <taxon>Methanobacteriota</taxon>
        <taxon>Stenosarchaea group</taxon>
        <taxon>Halobacteria</taxon>
        <taxon>Halobacteriales</taxon>
        <taxon>Haloferacaceae</taxon>
        <taxon>Halogeometricum</taxon>
    </lineage>
</organism>
<dbReference type="Proteomes" id="UP000198531">
    <property type="component" value="Unassembled WGS sequence"/>
</dbReference>
<accession>A0A1I6HVP8</accession>
<keyword evidence="1" id="KW-1133">Transmembrane helix</keyword>
<dbReference type="AlphaFoldDB" id="A0A1I6HVP8"/>
<feature type="transmembrane region" description="Helical" evidence="1">
    <location>
        <begin position="66"/>
        <end position="84"/>
    </location>
</feature>
<sequence length="88" mass="9151">MNLSTIAFATTVVTAAVGAFVASLAYRGYRRHESETMRALAVGVALIAVVPVFVTGLSDVAELSDASVLVAVLLSHTLGLLAVYRSLD</sequence>
<feature type="transmembrane region" description="Helical" evidence="1">
    <location>
        <begin position="6"/>
        <end position="25"/>
    </location>
</feature>